<sequence>MMSPLGNGLAPVGSLKPISKFFSVHVRGRKHSIAAAGLRRSATPAIIFQNKLRSPGSVRVGPNFLASCICHNNMHHYILRDNTANGQDHPSYGD</sequence>
<dbReference type="Proteomes" id="UP001438707">
    <property type="component" value="Unassembled WGS sequence"/>
</dbReference>
<comment type="caution">
    <text evidence="1">The sequence shown here is derived from an EMBL/GenBank/DDBJ whole genome shotgun (WGS) entry which is preliminary data.</text>
</comment>
<protein>
    <submittedName>
        <fullName evidence="1">Uncharacterized protein</fullName>
    </submittedName>
</protein>
<dbReference type="EMBL" id="JALJOS010000016">
    <property type="protein sequence ID" value="KAK9828303.1"/>
    <property type="molecule type" value="Genomic_DNA"/>
</dbReference>
<evidence type="ECO:0000313" key="1">
    <source>
        <dbReference type="EMBL" id="KAK9828303.1"/>
    </source>
</evidence>
<evidence type="ECO:0000313" key="2">
    <source>
        <dbReference type="Proteomes" id="UP001438707"/>
    </source>
</evidence>
<organism evidence="1 2">
    <name type="scientific">Apatococcus lobatus</name>
    <dbReference type="NCBI Taxonomy" id="904363"/>
    <lineage>
        <taxon>Eukaryota</taxon>
        <taxon>Viridiplantae</taxon>
        <taxon>Chlorophyta</taxon>
        <taxon>core chlorophytes</taxon>
        <taxon>Trebouxiophyceae</taxon>
        <taxon>Chlorellales</taxon>
        <taxon>Chlorellaceae</taxon>
        <taxon>Apatococcus</taxon>
    </lineage>
</organism>
<accession>A0AAW1R3D3</accession>
<gene>
    <name evidence="1" type="ORF">WJX74_008014</name>
</gene>
<dbReference type="AlphaFoldDB" id="A0AAW1R3D3"/>
<name>A0AAW1R3D3_9CHLO</name>
<keyword evidence="2" id="KW-1185">Reference proteome</keyword>
<reference evidence="1 2" key="1">
    <citation type="journal article" date="2024" name="Nat. Commun.">
        <title>Phylogenomics reveals the evolutionary origins of lichenization in chlorophyte algae.</title>
        <authorList>
            <person name="Puginier C."/>
            <person name="Libourel C."/>
            <person name="Otte J."/>
            <person name="Skaloud P."/>
            <person name="Haon M."/>
            <person name="Grisel S."/>
            <person name="Petersen M."/>
            <person name="Berrin J.G."/>
            <person name="Delaux P.M."/>
            <person name="Dal Grande F."/>
            <person name="Keller J."/>
        </authorList>
    </citation>
    <scope>NUCLEOTIDE SEQUENCE [LARGE SCALE GENOMIC DNA]</scope>
    <source>
        <strain evidence="1 2">SAG 2145</strain>
    </source>
</reference>
<proteinExistence type="predicted"/>